<dbReference type="AlphaFoldDB" id="A0AAN1NVB9"/>
<geneLocation type="plasmid" evidence="3">
    <name>ppv989-167</name>
</geneLocation>
<feature type="compositionally biased region" description="Polar residues" evidence="1">
    <location>
        <begin position="64"/>
        <end position="74"/>
    </location>
</feature>
<evidence type="ECO:0000313" key="3">
    <source>
        <dbReference type="Proteomes" id="UP000241538"/>
    </source>
</evidence>
<dbReference type="Proteomes" id="UP000241538">
    <property type="component" value="Plasmid pPV989-167"/>
</dbReference>
<reference evidence="2 3" key="1">
    <citation type="journal article" date="2018" name="Int J Genomics">
        <title>Comparative Genomics Analysis of Plasmid pPV989-94 from a Clinical Isolate of Pantoea vagans PV989.</title>
        <authorList>
            <person name="Xu L."/>
            <person name="Yin M."/>
            <person name="Zhu T."/>
            <person name="Lu J."/>
            <person name="Bao Q."/>
        </authorList>
    </citation>
    <scope>NUCLEOTIDE SEQUENCE [LARGE SCALE GENOMIC DNA]</scope>
    <source>
        <strain evidence="2 3">PV989</strain>
    </source>
</reference>
<evidence type="ECO:0000313" key="2">
    <source>
        <dbReference type="EMBL" id="AVV39913.1"/>
    </source>
</evidence>
<name>A0AAN1NVB9_9GAMM</name>
<proteinExistence type="predicted"/>
<sequence>MILLKCIKASRLGIMINWAFQRKSPLMLSAVAGMTQHEEDTFNQTGRAELAADPLPEERPVSELCNNNQLQRVR</sequence>
<protein>
    <submittedName>
        <fullName evidence="2">Uncharacterized protein</fullName>
    </submittedName>
</protein>
<accession>A0AAN1NVB9</accession>
<feature type="region of interest" description="Disordered" evidence="1">
    <location>
        <begin position="52"/>
        <end position="74"/>
    </location>
</feature>
<keyword evidence="2" id="KW-0614">Plasmid</keyword>
<organism evidence="2 3">
    <name type="scientific">Pantoea vagans</name>
    <dbReference type="NCBI Taxonomy" id="470934"/>
    <lineage>
        <taxon>Bacteria</taxon>
        <taxon>Pseudomonadati</taxon>
        <taxon>Pseudomonadota</taxon>
        <taxon>Gammaproteobacteria</taxon>
        <taxon>Enterobacterales</taxon>
        <taxon>Erwiniaceae</taxon>
        <taxon>Pantoea</taxon>
    </lineage>
</organism>
<evidence type="ECO:0000256" key="1">
    <source>
        <dbReference type="SAM" id="MobiDB-lite"/>
    </source>
</evidence>
<dbReference type="EMBL" id="CP028351">
    <property type="protein sequence ID" value="AVV39913.1"/>
    <property type="molecule type" value="Genomic_DNA"/>
</dbReference>
<gene>
    <name evidence="2" type="ORF">C9381_22030</name>
</gene>